<dbReference type="RefSeq" id="WP_344313060.1">
    <property type="nucleotide sequence ID" value="NZ_BAAANY010000020.1"/>
</dbReference>
<organism evidence="2 3">
    <name type="scientific">Fodinicola feengrottensis</name>
    <dbReference type="NCBI Taxonomy" id="435914"/>
    <lineage>
        <taxon>Bacteria</taxon>
        <taxon>Bacillati</taxon>
        <taxon>Actinomycetota</taxon>
        <taxon>Actinomycetes</taxon>
        <taxon>Mycobacteriales</taxon>
        <taxon>Fodinicola</taxon>
    </lineage>
</organism>
<dbReference type="InterPro" id="IPR011037">
    <property type="entry name" value="Pyrv_Knase-like_insert_dom_sf"/>
</dbReference>
<protein>
    <submittedName>
        <fullName evidence="2">MOSC domain-containing protein</fullName>
    </submittedName>
</protein>
<dbReference type="PANTHER" id="PTHR30212:SF2">
    <property type="entry name" value="PROTEIN YIIM"/>
    <property type="match status" value="1"/>
</dbReference>
<feature type="domain" description="MOSC" evidence="1">
    <location>
        <begin position="27"/>
        <end position="171"/>
    </location>
</feature>
<dbReference type="Gene3D" id="2.40.33.20">
    <property type="entry name" value="PK beta-barrel domain-like"/>
    <property type="match status" value="1"/>
</dbReference>
<dbReference type="Proteomes" id="UP001500618">
    <property type="component" value="Unassembled WGS sequence"/>
</dbReference>
<proteinExistence type="predicted"/>
<dbReference type="InterPro" id="IPR052353">
    <property type="entry name" value="Benzoxazolinone_Detox_Enz"/>
</dbReference>
<keyword evidence="3" id="KW-1185">Reference proteome</keyword>
<dbReference type="EMBL" id="BAAANY010000020">
    <property type="protein sequence ID" value="GAA1696177.1"/>
    <property type="molecule type" value="Genomic_DNA"/>
</dbReference>
<reference evidence="3" key="1">
    <citation type="journal article" date="2019" name="Int. J. Syst. Evol. Microbiol.">
        <title>The Global Catalogue of Microorganisms (GCM) 10K type strain sequencing project: providing services to taxonomists for standard genome sequencing and annotation.</title>
        <authorList>
            <consortium name="The Broad Institute Genomics Platform"/>
            <consortium name="The Broad Institute Genome Sequencing Center for Infectious Disease"/>
            <person name="Wu L."/>
            <person name="Ma J."/>
        </authorList>
    </citation>
    <scope>NUCLEOTIDE SEQUENCE [LARGE SCALE GENOMIC DNA]</scope>
    <source>
        <strain evidence="3">JCM 14718</strain>
    </source>
</reference>
<accession>A0ABP4TYY1</accession>
<dbReference type="SUPFAM" id="SSF50800">
    <property type="entry name" value="PK beta-barrel domain-like"/>
    <property type="match status" value="1"/>
</dbReference>
<dbReference type="InterPro" id="IPR005302">
    <property type="entry name" value="MoCF_Sase_C"/>
</dbReference>
<gene>
    <name evidence="2" type="ORF">GCM10009765_51780</name>
</gene>
<dbReference type="PROSITE" id="PS51340">
    <property type="entry name" value="MOSC"/>
    <property type="match status" value="1"/>
</dbReference>
<sequence length="232" mass="25077">MGFLLSLNVGQKRPVAAKSGFSGIDKRPVAGPVMLRSPGPKHGGLGSGLVGDEIIDVANHGGDDQAVYAYAREDLDVWSTELGRPLLPGFFGENLTTTGIDVNGALVGERWRIGDEVELQVTLPRIPCRTFAVWMDQRGWIKTWVSRATPGAYLRIVRPGELRSGDPVTVVHQPAHDITIAMVFRALTVEPDLLPLLLNADDLPADARNLAERRTSLALDAEPASQPSNSRT</sequence>
<evidence type="ECO:0000313" key="2">
    <source>
        <dbReference type="EMBL" id="GAA1696177.1"/>
    </source>
</evidence>
<dbReference type="Pfam" id="PF03473">
    <property type="entry name" value="MOSC"/>
    <property type="match status" value="1"/>
</dbReference>
<dbReference type="PANTHER" id="PTHR30212">
    <property type="entry name" value="PROTEIN YIIM"/>
    <property type="match status" value="1"/>
</dbReference>
<evidence type="ECO:0000259" key="1">
    <source>
        <dbReference type="PROSITE" id="PS51340"/>
    </source>
</evidence>
<evidence type="ECO:0000313" key="3">
    <source>
        <dbReference type="Proteomes" id="UP001500618"/>
    </source>
</evidence>
<comment type="caution">
    <text evidence="2">The sequence shown here is derived from an EMBL/GenBank/DDBJ whole genome shotgun (WGS) entry which is preliminary data.</text>
</comment>
<name>A0ABP4TYY1_9ACTN</name>